<reference evidence="2 5" key="2">
    <citation type="submission" date="2023-07" db="EMBL/GenBank/DDBJ databases">
        <title>Genomic Encyclopedia of Type Strains, Phase IV (KMG-IV): sequencing the most valuable type-strain genomes for metagenomic binning, comparative biology and taxonomic classification.</title>
        <authorList>
            <person name="Goeker M."/>
        </authorList>
    </citation>
    <scope>NUCLEOTIDE SEQUENCE [LARGE SCALE GENOMIC DNA]</scope>
    <source>
        <strain evidence="2 5">DSM 14432</strain>
    </source>
</reference>
<proteinExistence type="predicted"/>
<dbReference type="Gene3D" id="3.90.190.10">
    <property type="entry name" value="Protein tyrosine phosphatase superfamily"/>
    <property type="match status" value="1"/>
</dbReference>
<dbReference type="InterPro" id="IPR005939">
    <property type="entry name" value="BLH_phosphatase-like"/>
</dbReference>
<feature type="domain" description="Beta-lactamase hydrolase-like protein phosphatase-like" evidence="1">
    <location>
        <begin position="18"/>
        <end position="104"/>
    </location>
</feature>
<dbReference type="RefSeq" id="WP_160765898.1">
    <property type="nucleotide sequence ID" value="NZ_JAUSWK010000002.1"/>
</dbReference>
<evidence type="ECO:0000313" key="4">
    <source>
        <dbReference type="Proteomes" id="UP000439914"/>
    </source>
</evidence>
<sequence length="148" mass="15707">MDRAQIDENLSLLTFPPAADDLQTLADDGFKSIVNLRQAGEQGEKLSPQAEAEEARENGLDYLHYPVSPPDLTAENAKDFATRLVQLPRPVAIHCASGRRASLMGLASWALQNEGDAATAAKRGGDAGLEISEGDLLPLLNANEAGAQ</sequence>
<evidence type="ECO:0000313" key="5">
    <source>
        <dbReference type="Proteomes" id="UP001238601"/>
    </source>
</evidence>
<dbReference type="AlphaFoldDB" id="A0A6I4U6S5"/>
<dbReference type="Proteomes" id="UP001238601">
    <property type="component" value="Unassembled WGS sequence"/>
</dbReference>
<protein>
    <submittedName>
        <fullName evidence="2">Uncharacterized protein (TIGR01244 family)</fullName>
    </submittedName>
</protein>
<comment type="caution">
    <text evidence="3">The sequence shown here is derived from an EMBL/GenBank/DDBJ whole genome shotgun (WGS) entry which is preliminary data.</text>
</comment>
<dbReference type="EMBL" id="JAUSWK010000002">
    <property type="protein sequence ID" value="MDQ0565962.1"/>
    <property type="molecule type" value="Genomic_DNA"/>
</dbReference>
<reference evidence="3 4" key="1">
    <citation type="submission" date="2019-12" db="EMBL/GenBank/DDBJ databases">
        <title>Genomic-based taxomic classification of the family Erythrobacteraceae.</title>
        <authorList>
            <person name="Xu L."/>
        </authorList>
    </citation>
    <scope>NUCLEOTIDE SEQUENCE [LARGE SCALE GENOMIC DNA]</scope>
    <source>
        <strain evidence="3 4">CGMCC 1.8703</strain>
    </source>
</reference>
<dbReference type="SUPFAM" id="SSF52799">
    <property type="entry name" value="(Phosphotyrosine protein) phosphatases II"/>
    <property type="match status" value="1"/>
</dbReference>
<evidence type="ECO:0000259" key="1">
    <source>
        <dbReference type="Pfam" id="PF04273"/>
    </source>
</evidence>
<dbReference type="GeneID" id="93686324"/>
<name>A0A6I4U6S5_9SPHN</name>
<dbReference type="Pfam" id="PF04273">
    <property type="entry name" value="BLH_phosphatase"/>
    <property type="match status" value="1"/>
</dbReference>
<keyword evidence="5" id="KW-1185">Reference proteome</keyword>
<evidence type="ECO:0000313" key="3">
    <source>
        <dbReference type="EMBL" id="MXP34328.1"/>
    </source>
</evidence>
<dbReference type="Proteomes" id="UP000439914">
    <property type="component" value="Unassembled WGS sequence"/>
</dbReference>
<accession>A0A6I4U6S5</accession>
<evidence type="ECO:0000313" key="2">
    <source>
        <dbReference type="EMBL" id="MDQ0565962.1"/>
    </source>
</evidence>
<gene>
    <name evidence="3" type="ORF">GRI55_00925</name>
    <name evidence="2" type="ORF">QOZ97_001495</name>
</gene>
<dbReference type="EMBL" id="WTYG01000001">
    <property type="protein sequence ID" value="MXP34328.1"/>
    <property type="molecule type" value="Genomic_DNA"/>
</dbReference>
<organism evidence="3 4">
    <name type="scientific">Qipengyuania citrea</name>
    <dbReference type="NCBI Taxonomy" id="225971"/>
    <lineage>
        <taxon>Bacteria</taxon>
        <taxon>Pseudomonadati</taxon>
        <taxon>Pseudomonadota</taxon>
        <taxon>Alphaproteobacteria</taxon>
        <taxon>Sphingomonadales</taxon>
        <taxon>Erythrobacteraceae</taxon>
        <taxon>Qipengyuania</taxon>
    </lineage>
</organism>
<dbReference type="GO" id="GO:0016787">
    <property type="term" value="F:hydrolase activity"/>
    <property type="evidence" value="ECO:0007669"/>
    <property type="project" value="InterPro"/>
</dbReference>
<dbReference type="InterPro" id="IPR029021">
    <property type="entry name" value="Prot-tyrosine_phosphatase-like"/>
</dbReference>